<evidence type="ECO:0000313" key="4">
    <source>
        <dbReference type="EMBL" id="OIJ88415.1"/>
    </source>
</evidence>
<name>A0A1S2P4P8_9ACTN</name>
<gene>
    <name evidence="4" type="ORF">BIV24_22970</name>
</gene>
<dbReference type="InterPro" id="IPR050072">
    <property type="entry name" value="Peptidase_M20A"/>
</dbReference>
<dbReference type="RefSeq" id="WP_071368278.1">
    <property type="nucleotide sequence ID" value="NZ_MLYP01000058.1"/>
</dbReference>
<dbReference type="GO" id="GO:0046872">
    <property type="term" value="F:metal ion binding"/>
    <property type="evidence" value="ECO:0007669"/>
    <property type="project" value="UniProtKB-KW"/>
</dbReference>
<dbReference type="PANTHER" id="PTHR43808">
    <property type="entry name" value="ACETYLORNITHINE DEACETYLASE"/>
    <property type="match status" value="1"/>
</dbReference>
<dbReference type="AlphaFoldDB" id="A0A1S2P4P8"/>
<dbReference type="InterPro" id="IPR002933">
    <property type="entry name" value="Peptidase_M20"/>
</dbReference>
<dbReference type="EMBL" id="MLYP01000058">
    <property type="protein sequence ID" value="OIJ88415.1"/>
    <property type="molecule type" value="Genomic_DNA"/>
</dbReference>
<dbReference type="SUPFAM" id="SSF55031">
    <property type="entry name" value="Bacterial exopeptidase dimerisation domain"/>
    <property type="match status" value="1"/>
</dbReference>
<dbReference type="STRING" id="1428652.BIV24_22970"/>
<dbReference type="Pfam" id="PF01546">
    <property type="entry name" value="Peptidase_M20"/>
    <property type="match status" value="1"/>
</dbReference>
<accession>A0A1S2P4P8</accession>
<reference evidence="4 5" key="1">
    <citation type="submission" date="2016-10" db="EMBL/GenBank/DDBJ databases">
        <title>Genome sequence of Streptomyces sp. MUSC 93.</title>
        <authorList>
            <person name="Lee L.-H."/>
            <person name="Ser H.-L."/>
            <person name="Law J.W.-F."/>
        </authorList>
    </citation>
    <scope>NUCLEOTIDE SEQUENCE [LARGE SCALE GENOMIC DNA]</scope>
    <source>
        <strain evidence="4 5">MUSC 93</strain>
    </source>
</reference>
<keyword evidence="2" id="KW-0378">Hydrolase</keyword>
<dbReference type="Gene3D" id="3.30.70.360">
    <property type="match status" value="1"/>
</dbReference>
<evidence type="ECO:0000313" key="5">
    <source>
        <dbReference type="Proteomes" id="UP000179935"/>
    </source>
</evidence>
<dbReference type="SUPFAM" id="SSF53187">
    <property type="entry name" value="Zn-dependent exopeptidases"/>
    <property type="match status" value="1"/>
</dbReference>
<dbReference type="Gene3D" id="3.40.630.10">
    <property type="entry name" value="Zn peptidases"/>
    <property type="match status" value="1"/>
</dbReference>
<feature type="domain" description="Peptidase M20 dimerisation" evidence="3">
    <location>
        <begin position="199"/>
        <end position="308"/>
    </location>
</feature>
<keyword evidence="1" id="KW-0479">Metal-binding</keyword>
<evidence type="ECO:0000259" key="3">
    <source>
        <dbReference type="Pfam" id="PF07687"/>
    </source>
</evidence>
<comment type="caution">
    <text evidence="4">The sequence shown here is derived from an EMBL/GenBank/DDBJ whole genome shotgun (WGS) entry which is preliminary data.</text>
</comment>
<dbReference type="GO" id="GO:0016787">
    <property type="term" value="F:hydrolase activity"/>
    <property type="evidence" value="ECO:0007669"/>
    <property type="project" value="UniProtKB-KW"/>
</dbReference>
<sequence length="412" mass="42967">MRGAELAAAVAERTDEAADLLSRIIRCPSVTGYEDEVSGVLAEWCRSHGWTVEIQPLTGTELHRRGEIADEERVEKRANVLAYPWSPTRAPLLVVNGHIDVVPPGPSEGWKDDDPFSGSRVDGAVHGRGAVDTKGGIVAALIGLDTLRRHGERPPFDVALHLVVGEERSGVGTRASLELRPRPAAAIVLEASDSRVVTASSGLIQCELAVDGATAHTSSPWLGRDAFLHLLRMHAALAARSQKQNAGLDDPAFDGIPVPLPFVAGVVSAGTYRNAVPAHAEMSVRFGLAPGQKVADAAASLTDLVASVDAGREWPEPSRLQVVAGLAGWSTPPDSPLVRAMLGAVGQVGRDTAPRALTAGSDAGFYGELGIPTVLFGPGPMSLAHGPAEHLAEQELIDAAAVIAVAVAGLEL</sequence>
<evidence type="ECO:0000256" key="2">
    <source>
        <dbReference type="ARBA" id="ARBA00022801"/>
    </source>
</evidence>
<proteinExistence type="predicted"/>
<organism evidence="4 5">
    <name type="scientific">Streptomyces colonosanans</name>
    <dbReference type="NCBI Taxonomy" id="1428652"/>
    <lineage>
        <taxon>Bacteria</taxon>
        <taxon>Bacillati</taxon>
        <taxon>Actinomycetota</taxon>
        <taxon>Actinomycetes</taxon>
        <taxon>Kitasatosporales</taxon>
        <taxon>Streptomycetaceae</taxon>
        <taxon>Streptomyces</taxon>
    </lineage>
</organism>
<evidence type="ECO:0000256" key="1">
    <source>
        <dbReference type="ARBA" id="ARBA00022723"/>
    </source>
</evidence>
<dbReference type="OrthoDB" id="7055905at2"/>
<keyword evidence="5" id="KW-1185">Reference proteome</keyword>
<dbReference type="InterPro" id="IPR036264">
    <property type="entry name" value="Bact_exopeptidase_dim_dom"/>
</dbReference>
<dbReference type="Pfam" id="PF07687">
    <property type="entry name" value="M20_dimer"/>
    <property type="match status" value="1"/>
</dbReference>
<dbReference type="Proteomes" id="UP000179935">
    <property type="component" value="Unassembled WGS sequence"/>
</dbReference>
<protein>
    <recommendedName>
        <fullName evidence="3">Peptidase M20 dimerisation domain-containing protein</fullName>
    </recommendedName>
</protein>
<dbReference type="InterPro" id="IPR011650">
    <property type="entry name" value="Peptidase_M20_dimer"/>
</dbReference>